<dbReference type="Proteomes" id="UP000460412">
    <property type="component" value="Unassembled WGS sequence"/>
</dbReference>
<feature type="transmembrane region" description="Helical" evidence="1">
    <location>
        <begin position="69"/>
        <end position="87"/>
    </location>
</feature>
<dbReference type="InterPro" id="IPR012156">
    <property type="entry name" value="Cold_shock_CspA"/>
</dbReference>
<evidence type="ECO:0000313" key="3">
    <source>
        <dbReference type="Proteomes" id="UP000460412"/>
    </source>
</evidence>
<name>A0A7X3MKJ8_9FIRM</name>
<proteinExistence type="predicted"/>
<comment type="caution">
    <text evidence="2">The sequence shown here is derived from an EMBL/GenBank/DDBJ whole genome shotgun (WGS) entry which is preliminary data.</text>
</comment>
<keyword evidence="1" id="KW-1133">Transmembrane helix</keyword>
<keyword evidence="1" id="KW-0472">Membrane</keyword>
<sequence length="102" mass="11600">MLWLLAAFLIVMNVMGFAAFGYDKRCAVRRRWRVPEKTLFLLALLGGSLGSCAGMKVFRHKTRHLKFRIGIPVILLVQSAGVLWLLFTPEPCTTLHGYRPVR</sequence>
<gene>
    <name evidence="2" type="ORF">GN277_22620</name>
</gene>
<dbReference type="Pfam" id="PF06961">
    <property type="entry name" value="DUF1294"/>
    <property type="match status" value="1"/>
</dbReference>
<evidence type="ECO:0000256" key="1">
    <source>
        <dbReference type="SAM" id="Phobius"/>
    </source>
</evidence>
<dbReference type="GO" id="GO:0003676">
    <property type="term" value="F:nucleic acid binding"/>
    <property type="evidence" value="ECO:0007669"/>
    <property type="project" value="InterPro"/>
</dbReference>
<keyword evidence="1" id="KW-0812">Transmembrane</keyword>
<accession>A0A7X3MKJ8</accession>
<dbReference type="PIRSF" id="PIRSF002599">
    <property type="entry name" value="Cold_shock_A"/>
    <property type="match status" value="1"/>
</dbReference>
<protein>
    <submittedName>
        <fullName evidence="2">DUF1294 domain-containing protein</fullName>
    </submittedName>
</protein>
<keyword evidence="3" id="KW-1185">Reference proteome</keyword>
<dbReference type="InterPro" id="IPR010718">
    <property type="entry name" value="DUF1294"/>
</dbReference>
<organism evidence="2 3">
    <name type="scientific">Sporofaciens musculi</name>
    <dbReference type="NCBI Taxonomy" id="2681861"/>
    <lineage>
        <taxon>Bacteria</taxon>
        <taxon>Bacillati</taxon>
        <taxon>Bacillota</taxon>
        <taxon>Clostridia</taxon>
        <taxon>Lachnospirales</taxon>
        <taxon>Lachnospiraceae</taxon>
        <taxon>Sporofaciens</taxon>
    </lineage>
</organism>
<dbReference type="EMBL" id="WUQX01000001">
    <property type="protein sequence ID" value="MXP78044.1"/>
    <property type="molecule type" value="Genomic_DNA"/>
</dbReference>
<reference evidence="2 3" key="1">
    <citation type="submission" date="2019-12" db="EMBL/GenBank/DDBJ databases">
        <title>Sporaefaciens musculi gen. nov., sp. nov., a novel bacterium isolated from the caecum of an obese mouse.</title>
        <authorList>
            <person name="Rasmussen T.S."/>
            <person name="Streidl T."/>
            <person name="Hitch T.C.A."/>
            <person name="Wortmann E."/>
            <person name="Deptula P."/>
            <person name="Hansen M."/>
            <person name="Nielsen D.S."/>
            <person name="Clavel T."/>
            <person name="Vogensen F.K."/>
        </authorList>
    </citation>
    <scope>NUCLEOTIDE SEQUENCE [LARGE SCALE GENOMIC DNA]</scope>
    <source>
        <strain evidence="2 3">WCA-9-b2</strain>
    </source>
</reference>
<dbReference type="AlphaFoldDB" id="A0A7X3MKJ8"/>
<evidence type="ECO:0000313" key="2">
    <source>
        <dbReference type="EMBL" id="MXP78044.1"/>
    </source>
</evidence>